<evidence type="ECO:0000313" key="3">
    <source>
        <dbReference type="Proteomes" id="UP000233837"/>
    </source>
</evidence>
<organism evidence="2 3">
    <name type="scientific">Dendrobium catenatum</name>
    <dbReference type="NCBI Taxonomy" id="906689"/>
    <lineage>
        <taxon>Eukaryota</taxon>
        <taxon>Viridiplantae</taxon>
        <taxon>Streptophyta</taxon>
        <taxon>Embryophyta</taxon>
        <taxon>Tracheophyta</taxon>
        <taxon>Spermatophyta</taxon>
        <taxon>Magnoliopsida</taxon>
        <taxon>Liliopsida</taxon>
        <taxon>Asparagales</taxon>
        <taxon>Orchidaceae</taxon>
        <taxon>Epidendroideae</taxon>
        <taxon>Malaxideae</taxon>
        <taxon>Dendrobiinae</taxon>
        <taxon>Dendrobium</taxon>
    </lineage>
</organism>
<sequence>MSNSSNSSTNVDSTNPTSQLLLPPKLIFLMSNLKKLVPTSLTPDTYQIWRSQVEKIFTANGFKGFLDGTSSCPTTSTEARDLWILTDQNISAALYSVISTSILPYVLSLTHCYEIWQTLANRLQSTTRSRVIQLKNDLHHLSKGDKTMMTYLLEIKSKVDLIAAAGCQIDPEDVILYTLNGLPATYQAFKTAIRTNLQPLSLDDLYSLLCTEEQNLIQEAANDLQQIHLSDNTTALLASRGRGRARSNSYRSKRGRGSSQNINRGDRQARNITCQICSKNGHSAIRCWYRTDPSYNDDTSKTALFTIPDESQSSSWVLDSGASNHLTADSSQINSTEPYTGFEDKATSSSRPMS</sequence>
<dbReference type="PANTHER" id="PTHR47481">
    <property type="match status" value="1"/>
</dbReference>
<feature type="compositionally biased region" description="Basic residues" evidence="1">
    <location>
        <begin position="241"/>
        <end position="256"/>
    </location>
</feature>
<dbReference type="EMBL" id="KZ503646">
    <property type="protein sequence ID" value="PKU62454.1"/>
    <property type="molecule type" value="Genomic_DNA"/>
</dbReference>
<feature type="compositionally biased region" description="Polar residues" evidence="1">
    <location>
        <begin position="326"/>
        <end position="338"/>
    </location>
</feature>
<gene>
    <name evidence="2" type="ORF">MA16_Dca022542</name>
</gene>
<feature type="region of interest" description="Disordered" evidence="1">
    <location>
        <begin position="238"/>
        <end position="265"/>
    </location>
</feature>
<dbReference type="Pfam" id="PF14223">
    <property type="entry name" value="Retrotran_gag_2"/>
    <property type="match status" value="1"/>
</dbReference>
<dbReference type="AlphaFoldDB" id="A0A2I0VGF9"/>
<accession>A0A2I0VGF9</accession>
<name>A0A2I0VGF9_9ASPA</name>
<proteinExistence type="predicted"/>
<reference evidence="2 3" key="2">
    <citation type="journal article" date="2017" name="Nature">
        <title>The Apostasia genome and the evolution of orchids.</title>
        <authorList>
            <person name="Zhang G.Q."/>
            <person name="Liu K.W."/>
            <person name="Li Z."/>
            <person name="Lohaus R."/>
            <person name="Hsiao Y.Y."/>
            <person name="Niu S.C."/>
            <person name="Wang J.Y."/>
            <person name="Lin Y.C."/>
            <person name="Xu Q."/>
            <person name="Chen L.J."/>
            <person name="Yoshida K."/>
            <person name="Fujiwara S."/>
            <person name="Wang Z.W."/>
            <person name="Zhang Y.Q."/>
            <person name="Mitsuda N."/>
            <person name="Wang M."/>
            <person name="Liu G.H."/>
            <person name="Pecoraro L."/>
            <person name="Huang H.X."/>
            <person name="Xiao X.J."/>
            <person name="Lin M."/>
            <person name="Wu X.Y."/>
            <person name="Wu W.L."/>
            <person name="Chen Y.Y."/>
            <person name="Chang S.B."/>
            <person name="Sakamoto S."/>
            <person name="Ohme-Takagi M."/>
            <person name="Yagi M."/>
            <person name="Zeng S.J."/>
            <person name="Shen C.Y."/>
            <person name="Yeh C.M."/>
            <person name="Luo Y.B."/>
            <person name="Tsai W.C."/>
            <person name="Van de Peer Y."/>
            <person name="Liu Z.J."/>
        </authorList>
    </citation>
    <scope>NUCLEOTIDE SEQUENCE [LARGE SCALE GENOMIC DNA]</scope>
    <source>
        <tissue evidence="2">The whole plant</tissue>
    </source>
</reference>
<keyword evidence="3" id="KW-1185">Reference proteome</keyword>
<dbReference type="PANTHER" id="PTHR47481:SF31">
    <property type="entry name" value="OS01G0873500 PROTEIN"/>
    <property type="match status" value="1"/>
</dbReference>
<evidence type="ECO:0000313" key="2">
    <source>
        <dbReference type="EMBL" id="PKU62454.1"/>
    </source>
</evidence>
<evidence type="ECO:0000256" key="1">
    <source>
        <dbReference type="SAM" id="MobiDB-lite"/>
    </source>
</evidence>
<feature type="region of interest" description="Disordered" evidence="1">
    <location>
        <begin position="326"/>
        <end position="354"/>
    </location>
</feature>
<reference evidence="2 3" key="1">
    <citation type="journal article" date="2016" name="Sci. Rep.">
        <title>The Dendrobium catenatum Lindl. genome sequence provides insights into polysaccharide synthase, floral development and adaptive evolution.</title>
        <authorList>
            <person name="Zhang G.Q."/>
            <person name="Xu Q."/>
            <person name="Bian C."/>
            <person name="Tsai W.C."/>
            <person name="Yeh C.M."/>
            <person name="Liu K.W."/>
            <person name="Yoshida K."/>
            <person name="Zhang L.S."/>
            <person name="Chang S.B."/>
            <person name="Chen F."/>
            <person name="Shi Y."/>
            <person name="Su Y.Y."/>
            <person name="Zhang Y.Q."/>
            <person name="Chen L.J."/>
            <person name="Yin Y."/>
            <person name="Lin M."/>
            <person name="Huang H."/>
            <person name="Deng H."/>
            <person name="Wang Z.W."/>
            <person name="Zhu S.L."/>
            <person name="Zhao X."/>
            <person name="Deng C."/>
            <person name="Niu S.C."/>
            <person name="Huang J."/>
            <person name="Wang M."/>
            <person name="Liu G.H."/>
            <person name="Yang H.J."/>
            <person name="Xiao X.J."/>
            <person name="Hsiao Y.Y."/>
            <person name="Wu W.L."/>
            <person name="Chen Y.Y."/>
            <person name="Mitsuda N."/>
            <person name="Ohme-Takagi M."/>
            <person name="Luo Y.B."/>
            <person name="Van de Peer Y."/>
            <person name="Liu Z.J."/>
        </authorList>
    </citation>
    <scope>NUCLEOTIDE SEQUENCE [LARGE SCALE GENOMIC DNA]</scope>
    <source>
        <tissue evidence="2">The whole plant</tissue>
    </source>
</reference>
<dbReference type="Proteomes" id="UP000233837">
    <property type="component" value="Unassembled WGS sequence"/>
</dbReference>
<protein>
    <submittedName>
        <fullName evidence="2">Retrovirus-related Pol polyprotein from transposon TNT 1-94</fullName>
    </submittedName>
</protein>